<sequence>MKNESLLQNTLNVKVIKEYAMSVLKSFVSVVAFVSFTATANTSDSLKSSVEADLVKDIKLEVASLVADVKVADAIEISVNKAILTKDEKSAEQLDDTTTQVAE</sequence>
<evidence type="ECO:0000313" key="1">
    <source>
        <dbReference type="EMBL" id="EWH11004.1"/>
    </source>
</evidence>
<dbReference type="EMBL" id="ARZY01000007">
    <property type="protein sequence ID" value="EWH11004.1"/>
    <property type="molecule type" value="Genomic_DNA"/>
</dbReference>
<gene>
    <name evidence="1" type="ORF">DS2_05530</name>
</gene>
<name>W7QDM0_9ALTE</name>
<dbReference type="AlphaFoldDB" id="W7QDM0"/>
<organism evidence="1 2">
    <name type="scientific">Catenovulum agarivorans DS-2</name>
    <dbReference type="NCBI Taxonomy" id="1328313"/>
    <lineage>
        <taxon>Bacteria</taxon>
        <taxon>Pseudomonadati</taxon>
        <taxon>Pseudomonadota</taxon>
        <taxon>Gammaproteobacteria</taxon>
        <taxon>Alteromonadales</taxon>
        <taxon>Alteromonadaceae</taxon>
        <taxon>Catenovulum</taxon>
    </lineage>
</organism>
<keyword evidence="2" id="KW-1185">Reference proteome</keyword>
<proteinExistence type="predicted"/>
<reference evidence="1 2" key="1">
    <citation type="journal article" date="2014" name="Genome Announc.">
        <title>Draft Genome Sequence of the Agar-Degrading Bacterium Catenovulum sp. Strain DS-2, Isolated from Intestines of Haliotis diversicolor.</title>
        <authorList>
            <person name="Shan D."/>
            <person name="Li X."/>
            <person name="Gu Z."/>
            <person name="Wei G."/>
            <person name="Gao Z."/>
            <person name="Shao Z."/>
        </authorList>
    </citation>
    <scope>NUCLEOTIDE SEQUENCE [LARGE SCALE GENOMIC DNA]</scope>
    <source>
        <strain evidence="1 2">DS-2</strain>
    </source>
</reference>
<protein>
    <submittedName>
        <fullName evidence="1">Uncharacterized protein</fullName>
    </submittedName>
</protein>
<accession>W7QDM0</accession>
<evidence type="ECO:0000313" key="2">
    <source>
        <dbReference type="Proteomes" id="UP000019276"/>
    </source>
</evidence>
<dbReference type="STRING" id="1328313.DS2_05530"/>
<dbReference type="Proteomes" id="UP000019276">
    <property type="component" value="Unassembled WGS sequence"/>
</dbReference>
<comment type="caution">
    <text evidence="1">The sequence shown here is derived from an EMBL/GenBank/DDBJ whole genome shotgun (WGS) entry which is preliminary data.</text>
</comment>